<dbReference type="SMART" id="SM00490">
    <property type="entry name" value="HELICc"/>
    <property type="match status" value="2"/>
</dbReference>
<keyword evidence="4" id="KW-0677">Repeat</keyword>
<dbReference type="SUPFAM" id="SSF50978">
    <property type="entry name" value="WD40 repeat-like"/>
    <property type="match status" value="1"/>
</dbReference>
<dbReference type="GO" id="GO:0032040">
    <property type="term" value="C:small-subunit processome"/>
    <property type="evidence" value="ECO:0007669"/>
    <property type="project" value="TreeGrafter"/>
</dbReference>
<feature type="domain" description="Helicase C-terminal" evidence="14">
    <location>
        <begin position="1405"/>
        <end position="1550"/>
    </location>
</feature>
<evidence type="ECO:0000256" key="2">
    <source>
        <dbReference type="ARBA" id="ARBA00012552"/>
    </source>
</evidence>
<dbReference type="OrthoDB" id="3142434at2759"/>
<dbReference type="CDD" id="cd00200">
    <property type="entry name" value="WD40"/>
    <property type="match status" value="1"/>
</dbReference>
<gene>
    <name evidence="16" type="ORF">ANCCAN_17099</name>
</gene>
<dbReference type="InterPro" id="IPR014014">
    <property type="entry name" value="RNA_helicase_DEAD_Q_motif"/>
</dbReference>
<dbReference type="InterPro" id="IPR007148">
    <property type="entry name" value="SSU_processome_Utp12"/>
</dbReference>
<dbReference type="InterPro" id="IPR011545">
    <property type="entry name" value="DEAD/DEAH_box_helicase_dom"/>
</dbReference>
<dbReference type="PANTHER" id="PTHR19858">
    <property type="entry name" value="WD40 REPEAT PROTEIN"/>
    <property type="match status" value="1"/>
</dbReference>
<dbReference type="InterPro" id="IPR015943">
    <property type="entry name" value="WD40/YVTN_repeat-like_dom_sf"/>
</dbReference>
<evidence type="ECO:0000259" key="14">
    <source>
        <dbReference type="PROSITE" id="PS51194"/>
    </source>
</evidence>
<organism evidence="16 17">
    <name type="scientific">Ancylostoma caninum</name>
    <name type="common">Dog hookworm</name>
    <dbReference type="NCBI Taxonomy" id="29170"/>
    <lineage>
        <taxon>Eukaryota</taxon>
        <taxon>Metazoa</taxon>
        <taxon>Ecdysozoa</taxon>
        <taxon>Nematoda</taxon>
        <taxon>Chromadorea</taxon>
        <taxon>Rhabditida</taxon>
        <taxon>Rhabditina</taxon>
        <taxon>Rhabditomorpha</taxon>
        <taxon>Strongyloidea</taxon>
        <taxon>Ancylostomatidae</taxon>
        <taxon>Ancylostomatinae</taxon>
        <taxon>Ancylostoma</taxon>
    </lineage>
</organism>
<accession>A0A368G215</accession>
<dbReference type="PROSITE" id="PS51194">
    <property type="entry name" value="HELICASE_CTER"/>
    <property type="match status" value="2"/>
</dbReference>
<feature type="compositionally biased region" description="Basic residues" evidence="12">
    <location>
        <begin position="926"/>
        <end position="946"/>
    </location>
</feature>
<feature type="domain" description="Helicase ATP-binding" evidence="13">
    <location>
        <begin position="1042"/>
        <end position="1234"/>
    </location>
</feature>
<keyword evidence="6" id="KW-0378">Hydrolase</keyword>
<keyword evidence="17" id="KW-1185">Reference proteome</keyword>
<dbReference type="GO" id="GO:0034388">
    <property type="term" value="C:Pwp2p-containing subcomplex of 90S preribosome"/>
    <property type="evidence" value="ECO:0007669"/>
    <property type="project" value="TreeGrafter"/>
</dbReference>
<dbReference type="InterPro" id="IPR001680">
    <property type="entry name" value="WD40_rpt"/>
</dbReference>
<evidence type="ECO:0000256" key="10">
    <source>
        <dbReference type="PROSITE-ProRule" id="PRU00552"/>
    </source>
</evidence>
<feature type="coiled-coil region" evidence="11">
    <location>
        <begin position="1599"/>
        <end position="1626"/>
    </location>
</feature>
<protein>
    <recommendedName>
        <fullName evidence="2">RNA helicase</fullName>
        <ecNumber evidence="2">3.6.4.13</ecNumber>
    </recommendedName>
</protein>
<feature type="repeat" description="WD" evidence="9">
    <location>
        <begin position="357"/>
        <end position="398"/>
    </location>
</feature>
<dbReference type="InterPro" id="IPR027145">
    <property type="entry name" value="PWP2"/>
</dbReference>
<dbReference type="InterPro" id="IPR027417">
    <property type="entry name" value="P-loop_NTPase"/>
</dbReference>
<dbReference type="Pfam" id="PF04003">
    <property type="entry name" value="Utp12"/>
    <property type="match status" value="1"/>
</dbReference>
<feature type="repeat" description="WD" evidence="9">
    <location>
        <begin position="315"/>
        <end position="347"/>
    </location>
</feature>
<dbReference type="PANTHER" id="PTHR19858:SF0">
    <property type="entry name" value="PERIODIC TRYPTOPHAN PROTEIN 2 HOMOLOG"/>
    <property type="match status" value="1"/>
</dbReference>
<feature type="repeat" description="WD" evidence="9">
    <location>
        <begin position="443"/>
        <end position="482"/>
    </location>
</feature>
<evidence type="ECO:0000256" key="3">
    <source>
        <dbReference type="ARBA" id="ARBA00022574"/>
    </source>
</evidence>
<dbReference type="GO" id="GO:0003724">
    <property type="term" value="F:RNA helicase activity"/>
    <property type="evidence" value="ECO:0007669"/>
    <property type="project" value="UniProtKB-EC"/>
</dbReference>
<dbReference type="EC" id="3.6.4.13" evidence="2"/>
<dbReference type="InterPro" id="IPR011044">
    <property type="entry name" value="Quino_amine_DH_bsu"/>
</dbReference>
<keyword evidence="5" id="KW-0547">Nucleotide-binding</keyword>
<dbReference type="PROSITE" id="PS50294">
    <property type="entry name" value="WD_REPEATS_REGION"/>
    <property type="match status" value="2"/>
</dbReference>
<evidence type="ECO:0000256" key="5">
    <source>
        <dbReference type="ARBA" id="ARBA00022741"/>
    </source>
</evidence>
<evidence type="ECO:0000256" key="4">
    <source>
        <dbReference type="ARBA" id="ARBA00022737"/>
    </source>
</evidence>
<comment type="caution">
    <text evidence="16">The sequence shown here is derived from an EMBL/GenBank/DDBJ whole genome shotgun (WGS) entry which is preliminary data.</text>
</comment>
<dbReference type="SMART" id="SM00320">
    <property type="entry name" value="WD40"/>
    <property type="match status" value="11"/>
</dbReference>
<evidence type="ECO:0000256" key="9">
    <source>
        <dbReference type="PROSITE-ProRule" id="PRU00221"/>
    </source>
</evidence>
<dbReference type="SUPFAM" id="SSF52540">
    <property type="entry name" value="P-loop containing nucleoside triphosphate hydrolases"/>
    <property type="match status" value="3"/>
</dbReference>
<dbReference type="GO" id="GO:0000028">
    <property type="term" value="P:ribosomal small subunit assembly"/>
    <property type="evidence" value="ECO:0007669"/>
    <property type="project" value="TreeGrafter"/>
</dbReference>
<proteinExistence type="inferred from homology"/>
<feature type="short sequence motif" description="Q motif" evidence="10">
    <location>
        <begin position="1010"/>
        <end position="1038"/>
    </location>
</feature>
<feature type="domain" description="Helicase C-terminal" evidence="14">
    <location>
        <begin position="1284"/>
        <end position="1381"/>
    </location>
</feature>
<dbReference type="InterPro" id="IPR036322">
    <property type="entry name" value="WD40_repeat_dom_sf"/>
</dbReference>
<feature type="coiled-coil region" evidence="11">
    <location>
        <begin position="1654"/>
        <end position="1688"/>
    </location>
</feature>
<dbReference type="InterPro" id="IPR014001">
    <property type="entry name" value="Helicase_ATP-bd"/>
</dbReference>
<dbReference type="InterPro" id="IPR019775">
    <property type="entry name" value="WD40_repeat_CS"/>
</dbReference>
<dbReference type="GO" id="GO:0005524">
    <property type="term" value="F:ATP binding"/>
    <property type="evidence" value="ECO:0007669"/>
    <property type="project" value="UniProtKB-KW"/>
</dbReference>
<evidence type="ECO:0000256" key="11">
    <source>
        <dbReference type="SAM" id="Coils"/>
    </source>
</evidence>
<keyword evidence="8" id="KW-0067">ATP-binding</keyword>
<dbReference type="GO" id="GO:0000462">
    <property type="term" value="P:maturation of SSU-rRNA from tricistronic rRNA transcript (SSU-rRNA, 5.8S rRNA, LSU-rRNA)"/>
    <property type="evidence" value="ECO:0007669"/>
    <property type="project" value="TreeGrafter"/>
</dbReference>
<dbReference type="Proteomes" id="UP000252519">
    <property type="component" value="Unassembled WGS sequence"/>
</dbReference>
<dbReference type="CDD" id="cd18787">
    <property type="entry name" value="SF2_C_DEAD"/>
    <property type="match status" value="2"/>
</dbReference>
<evidence type="ECO:0000256" key="12">
    <source>
        <dbReference type="SAM" id="MobiDB-lite"/>
    </source>
</evidence>
<dbReference type="PROSITE" id="PS50082">
    <property type="entry name" value="WD_REPEATS_2"/>
    <property type="match status" value="3"/>
</dbReference>
<dbReference type="Pfam" id="PF00271">
    <property type="entry name" value="Helicase_C"/>
    <property type="match status" value="2"/>
</dbReference>
<keyword evidence="11" id="KW-0175">Coiled coil</keyword>
<dbReference type="Gene3D" id="2.130.10.10">
    <property type="entry name" value="YVTN repeat-like/Quinoprotein amine dehydrogenase"/>
    <property type="match status" value="4"/>
</dbReference>
<dbReference type="CDD" id="cd17946">
    <property type="entry name" value="DEADc_DDX24"/>
    <property type="match status" value="1"/>
</dbReference>
<dbReference type="STRING" id="29170.A0A368G215"/>
<dbReference type="GO" id="GO:0003676">
    <property type="term" value="F:nucleic acid binding"/>
    <property type="evidence" value="ECO:0007669"/>
    <property type="project" value="InterPro"/>
</dbReference>
<feature type="region of interest" description="Disordered" evidence="12">
    <location>
        <begin position="924"/>
        <end position="955"/>
    </location>
</feature>
<dbReference type="InterPro" id="IPR001650">
    <property type="entry name" value="Helicase_C-like"/>
</dbReference>
<keyword evidence="7 16" id="KW-0347">Helicase</keyword>
<name>A0A368G215_ANCCA</name>
<reference evidence="16 17" key="1">
    <citation type="submission" date="2014-10" db="EMBL/GenBank/DDBJ databases">
        <title>Draft genome of the hookworm Ancylostoma caninum.</title>
        <authorList>
            <person name="Mitreva M."/>
        </authorList>
    </citation>
    <scope>NUCLEOTIDE SEQUENCE [LARGE SCALE GENOMIC DNA]</scope>
    <source>
        <strain evidence="16 17">Baltimore</strain>
    </source>
</reference>
<dbReference type="SUPFAM" id="SSF101898">
    <property type="entry name" value="NHL repeat"/>
    <property type="match status" value="1"/>
</dbReference>
<dbReference type="SMART" id="SM00487">
    <property type="entry name" value="DEXDc"/>
    <property type="match status" value="1"/>
</dbReference>
<dbReference type="PROSITE" id="PS51195">
    <property type="entry name" value="Q_MOTIF"/>
    <property type="match status" value="1"/>
</dbReference>
<dbReference type="Gene3D" id="3.40.50.300">
    <property type="entry name" value="P-loop containing nucleotide triphosphate hydrolases"/>
    <property type="match status" value="3"/>
</dbReference>
<dbReference type="SUPFAM" id="SSF50969">
    <property type="entry name" value="YVTN repeat-like/Quinoprotein amine dehydrogenase"/>
    <property type="match status" value="1"/>
</dbReference>
<comment type="similarity">
    <text evidence="1">Belongs to the WD repeat PWP2 family.</text>
</comment>
<feature type="domain" description="DEAD-box RNA helicase Q" evidence="15">
    <location>
        <begin position="1010"/>
        <end position="1038"/>
    </location>
</feature>
<evidence type="ECO:0000256" key="7">
    <source>
        <dbReference type="ARBA" id="ARBA00022806"/>
    </source>
</evidence>
<dbReference type="GO" id="GO:0016787">
    <property type="term" value="F:hydrolase activity"/>
    <property type="evidence" value="ECO:0007669"/>
    <property type="project" value="UniProtKB-KW"/>
</dbReference>
<evidence type="ECO:0000313" key="17">
    <source>
        <dbReference type="Proteomes" id="UP000252519"/>
    </source>
</evidence>
<dbReference type="PROSITE" id="PS51192">
    <property type="entry name" value="HELICASE_ATP_BIND_1"/>
    <property type="match status" value="1"/>
</dbReference>
<evidence type="ECO:0000259" key="15">
    <source>
        <dbReference type="PROSITE" id="PS51195"/>
    </source>
</evidence>
<evidence type="ECO:0000256" key="1">
    <source>
        <dbReference type="ARBA" id="ARBA00010226"/>
    </source>
</evidence>
<dbReference type="Pfam" id="PF00400">
    <property type="entry name" value="WD40"/>
    <property type="match status" value="4"/>
</dbReference>
<evidence type="ECO:0000259" key="13">
    <source>
        <dbReference type="PROSITE" id="PS51192"/>
    </source>
</evidence>
<keyword evidence="3 9" id="KW-0853">WD repeat</keyword>
<dbReference type="Pfam" id="PF00270">
    <property type="entry name" value="DEAD"/>
    <property type="match status" value="1"/>
</dbReference>
<evidence type="ECO:0000313" key="16">
    <source>
        <dbReference type="EMBL" id="RCN37005.1"/>
    </source>
</evidence>
<sequence>MVGVVLFFSNVSRTISFDCMHNIMAVTMNNTGSHMIVSNEGGHVLYINTNTETVIFKFRANRTVRAVQFSPDGNFIAICRDMDLQIQEIAKQSTSMFYPFYLHKTYKLSSDTLNCVDWSSDGCLVAAGGDDNVVRVVGSRDYRNLFIHPLAAHQGSIVTCQFINNNYDLISVCKRGIANVWTASIQPGDLVEGTWTKPEEEMESEDETVTRLHYNKEKRYSLLESSGSGKSGIDVTACRIHVKSNLLVTAFSNGVFVLHEVPSFSLIHNLRVSEMQISSVAINNTGDWLALGCGKGSAAQLVVWEWQSETYVLKQQAHSQRIIAVQYSPDGSLLATGAEDGKVKIWSGRTAFCTVTFDEHTSAVTGVCWTQSGKAILSASLDGTVRAHDLKRYRNFRTLVCPEPTQLGSLAVDQSGDIVVAAAKEVFSIFIWSMENGSLLDVLSGHQSNVADISMFGNTLASVSWDRTLKIWNIVDSTCETTELAQEGLAVSFSPCGQLVAVLTVDSNITIYHAKDMAFVGSIDARLDLDPGRGQADTITRQNAAQNKSFTCMQFSPDSTLLLLGGDSNNFCLYSVADKMLVKKFTITENRSLDGVVLDVNRRNFTEFGNMALCDTSDSETEPDGKRAIRLPGSKHFDLGERRARPQVAVYALAFCPTGRRFAVCSTEGVGVYSLDTLDVNRRNFTEFGNMALCDTSDSETEPDGKRAIRLPGSKHFDLGERRARPQVAVYALAFCPTEGVGVYSLDTVGVFDPFQLDSQTTPEMIKNALSLGDYSTALMASLRLNDTPLIQQTMESTGLEQVALVVKALPVSYAEKLLKWIADGKVVANSTHVHFYMIWLRHILNEHGMRLKGRTDVAILTGIQQIVAHHSQLISKLTMPRVISVANGAKWKEGVVTGDFADAEFGFLGSFQELLPEDIGATAKAGKKKKGKHSENVRKKKKRKGDKTDSSTPAKKVKFAADVATAPLQKSLQQVENAAEAPEKSEEIQRIVIDDEEDMEECDDTKGKSSWDELYLPEPIMEAIREMRFQNPSEIQRQVLPLAVRDRCDVLGAAETGSGKTLAYAIPMVARLLELPEEPHSSAAGPKALILAPTRELVVQVMKHVTALLKHTSLKAFPIVGGLAQVRQARVLKEQKPEVIVATPGRLWAMMKEEEEGGAPACPYLSDWSGLLCLVVDETDRMVEKGHFEEMQDILQFVRKSATEKLQTLVFSATLTYVHREQTRPGHANKKELTPQQKIKELIQLTGMRPHCKIVDITRAFGTAETLVETRINCSNLLEKDTTIVYLLERYKGRTLIFTNSVDASRRMYGILKLLKLQPLMIHAKMEQKVRLKNLEKFAADSRSVLLATDVAARGLDIQGIDNVIHYQVPKTAEIVDITRAFGTAETLVETRINCSNLLEKDTTIVYLLERYKGRTLIFTNSVDASRRMYGILKLLKLQPLMIHAKMEQKVRLKNLEKFAADSRSVLLATDVAARGLDIQGIDNVIHYQVPKTAEIYIHRSGRTARASRKGLSVLIVDSKDAHLYRRLCKNLNREKDLPVFPIDCVELMRRLKTRVELASALDTLAHRSKKIRLSENWFSKMIREADLEMDDMREHEQANANDEMNSIKAQEAELQAELRAELAEPLPSVDRLNIPKTRYINPDVVAQYTKITSTSTNTLDSLEEKLAEAEEKKKKARKLITTHQLKAKSFKRKKKF</sequence>
<dbReference type="PROSITE" id="PS00678">
    <property type="entry name" value="WD_REPEATS_1"/>
    <property type="match status" value="1"/>
</dbReference>
<evidence type="ECO:0000256" key="6">
    <source>
        <dbReference type="ARBA" id="ARBA00022801"/>
    </source>
</evidence>
<dbReference type="EMBL" id="JOJR01000505">
    <property type="protein sequence ID" value="RCN37005.1"/>
    <property type="molecule type" value="Genomic_DNA"/>
</dbReference>
<evidence type="ECO:0000256" key="8">
    <source>
        <dbReference type="ARBA" id="ARBA00022840"/>
    </source>
</evidence>